<dbReference type="PANTHER" id="PTHR43289:SF34">
    <property type="entry name" value="SERINE_THREONINE-PROTEIN KINASE YBDM-RELATED"/>
    <property type="match status" value="1"/>
</dbReference>
<evidence type="ECO:0000256" key="8">
    <source>
        <dbReference type="ARBA" id="ARBA00023136"/>
    </source>
</evidence>
<reference evidence="12 13" key="1">
    <citation type="submission" date="2017-11" db="EMBL/GenBank/DDBJ databases">
        <title>Draft Genome Sequence of Methylobacter psychrotolerans Sph1T, an Obligate Methanotroph from Low-Temperature Environments.</title>
        <authorList>
            <person name="Oshkin I.Y."/>
            <person name="Miroshnikov K."/>
            <person name="Belova S.E."/>
            <person name="Korzhenkov A."/>
            <person name="Toshchakov S.V."/>
            <person name="Dedysh S.N."/>
        </authorList>
    </citation>
    <scope>NUCLEOTIDE SEQUENCE [LARGE SCALE GENOMIC DNA]</scope>
    <source>
        <strain evidence="12 13">Sph1</strain>
    </source>
</reference>
<dbReference type="Proteomes" id="UP000237423">
    <property type="component" value="Unassembled WGS sequence"/>
</dbReference>
<evidence type="ECO:0000256" key="9">
    <source>
        <dbReference type="SAM" id="MobiDB-lite"/>
    </source>
</evidence>
<organism evidence="12 13">
    <name type="scientific">Methylovulum psychrotolerans</name>
    <dbReference type="NCBI Taxonomy" id="1704499"/>
    <lineage>
        <taxon>Bacteria</taxon>
        <taxon>Pseudomonadati</taxon>
        <taxon>Pseudomonadota</taxon>
        <taxon>Gammaproteobacteria</taxon>
        <taxon>Methylococcales</taxon>
        <taxon>Methylococcaceae</taxon>
        <taxon>Methylovulum</taxon>
    </lineage>
</organism>
<keyword evidence="12" id="KW-0723">Serine/threonine-protein kinase</keyword>
<gene>
    <name evidence="12" type="ORF">AADEFJLK_01775</name>
</gene>
<feature type="transmembrane region" description="Helical" evidence="10">
    <location>
        <begin position="349"/>
        <end position="376"/>
    </location>
</feature>
<keyword evidence="3 10" id="KW-0812">Transmembrane</keyword>
<dbReference type="PROSITE" id="PS50011">
    <property type="entry name" value="PROTEIN_KINASE_DOM"/>
    <property type="match status" value="1"/>
</dbReference>
<comment type="caution">
    <text evidence="12">The sequence shown here is derived from an EMBL/GenBank/DDBJ whole genome shotgun (WGS) entry which is preliminary data.</text>
</comment>
<comment type="subcellular location">
    <subcellularLocation>
        <location evidence="1">Membrane</location>
        <topology evidence="1">Multi-pass membrane protein</topology>
    </subcellularLocation>
</comment>
<evidence type="ECO:0000256" key="6">
    <source>
        <dbReference type="ARBA" id="ARBA00022840"/>
    </source>
</evidence>
<dbReference type="Pfam" id="PF06271">
    <property type="entry name" value="RDD"/>
    <property type="match status" value="1"/>
</dbReference>
<dbReference type="PROSITE" id="PS00108">
    <property type="entry name" value="PROTEIN_KINASE_ST"/>
    <property type="match status" value="1"/>
</dbReference>
<dbReference type="PANTHER" id="PTHR43289">
    <property type="entry name" value="MITOGEN-ACTIVATED PROTEIN KINASE KINASE KINASE 20-RELATED"/>
    <property type="match status" value="1"/>
</dbReference>
<dbReference type="GO" id="GO:0004674">
    <property type="term" value="F:protein serine/threonine kinase activity"/>
    <property type="evidence" value="ECO:0007669"/>
    <property type="project" value="UniProtKB-KW"/>
</dbReference>
<dbReference type="InterPro" id="IPR010432">
    <property type="entry name" value="RDD"/>
</dbReference>
<evidence type="ECO:0000256" key="5">
    <source>
        <dbReference type="ARBA" id="ARBA00022777"/>
    </source>
</evidence>
<dbReference type="RefSeq" id="WP_146054545.1">
    <property type="nucleotide sequence ID" value="NZ_PGFZ01000003.1"/>
</dbReference>
<dbReference type="InterPro" id="IPR008271">
    <property type="entry name" value="Ser/Thr_kinase_AS"/>
</dbReference>
<feature type="transmembrane region" description="Helical" evidence="10">
    <location>
        <begin position="496"/>
        <end position="515"/>
    </location>
</feature>
<evidence type="ECO:0000256" key="2">
    <source>
        <dbReference type="ARBA" id="ARBA00022679"/>
    </source>
</evidence>
<accession>A0A2S5CNA2</accession>
<protein>
    <submittedName>
        <fullName evidence="12">Serine/threonine protein kinase</fullName>
    </submittedName>
</protein>
<sequence>MTINWAVLCPGCFQDKGGATVCPHCGYDEALRRGPLVLPHRTLLQGQYLLGAVLGKPGGFGITYLAFDTRLETLVAIKEYLPRDLAGRETGTFTVSPHSQDDGQLFRFGLEQFLSEARTLAKFDHAHVVRVRNVFEENGTAYLVMDYYEGISLAQYLEKKGQLAEQTAVDIMMPILDGLREVHHKGFLHRDIKPQNIYITHDGRPILLDFGSARVAMGEHSNTLSVVLTPGYAPFEQYHRKGEQGPWTDIYACAAVLYQMLTGQIPPEAPERAEYDSLIAPKTLVPSLSAPLNQAIIDGLAVKARGRPQTARDFQERLRPPSPNLNPSTSTQTVTPPNPSGYAGFWRRFAAALIDGVVVLIINVLAYVAIAAGVVFSGFNEAIMSVSILVCAVNLQLNWLYFAGMESSGYQATPGKLAVGLKVTDLKGRRLSFARASGRFFGKIVSSLTLGIGFLMAGFTQRKQALHDKMAGCLVLDKAAPLLQATPTATGLTAPVWLGIGGVLALSGLLFVMGANNELRHQAEQAAAYTQEQELDQEQRAEQAEQARLIAQREAQAEQERQQQVQREYQAEQERLQAQREAQAERESSREEPSGDTKDADIRKAEQLAVNVVNRYFQAMGNDTEAALKLWTDPHSRSKLAKALANTESAELVSPPKFYDFVPGPKARVWVDVWVQAKSATPAQRWRGLMILELGTDRWLIAKNELVEVQ</sequence>
<feature type="region of interest" description="Disordered" evidence="9">
    <location>
        <begin position="311"/>
        <end position="337"/>
    </location>
</feature>
<dbReference type="SMART" id="SM00220">
    <property type="entry name" value="S_TKc"/>
    <property type="match status" value="1"/>
</dbReference>
<dbReference type="Gene3D" id="1.10.510.10">
    <property type="entry name" value="Transferase(Phosphotransferase) domain 1"/>
    <property type="match status" value="1"/>
</dbReference>
<evidence type="ECO:0000256" key="3">
    <source>
        <dbReference type="ARBA" id="ARBA00022692"/>
    </source>
</evidence>
<dbReference type="GO" id="GO:0005524">
    <property type="term" value="F:ATP binding"/>
    <property type="evidence" value="ECO:0007669"/>
    <property type="project" value="UniProtKB-KW"/>
</dbReference>
<keyword evidence="4" id="KW-0547">Nucleotide-binding</keyword>
<dbReference type="EMBL" id="PGFZ01000003">
    <property type="protein sequence ID" value="POZ52300.1"/>
    <property type="molecule type" value="Genomic_DNA"/>
</dbReference>
<evidence type="ECO:0000259" key="11">
    <source>
        <dbReference type="PROSITE" id="PS50011"/>
    </source>
</evidence>
<feature type="transmembrane region" description="Helical" evidence="10">
    <location>
        <begin position="440"/>
        <end position="460"/>
    </location>
</feature>
<feature type="compositionally biased region" description="Basic and acidic residues" evidence="9">
    <location>
        <begin position="569"/>
        <end position="602"/>
    </location>
</feature>
<evidence type="ECO:0000256" key="1">
    <source>
        <dbReference type="ARBA" id="ARBA00004141"/>
    </source>
</evidence>
<dbReference type="Pfam" id="PF00069">
    <property type="entry name" value="Pkinase"/>
    <property type="match status" value="1"/>
</dbReference>
<evidence type="ECO:0000313" key="12">
    <source>
        <dbReference type="EMBL" id="POZ52300.1"/>
    </source>
</evidence>
<dbReference type="InterPro" id="IPR011009">
    <property type="entry name" value="Kinase-like_dom_sf"/>
</dbReference>
<dbReference type="InterPro" id="IPR000719">
    <property type="entry name" value="Prot_kinase_dom"/>
</dbReference>
<keyword evidence="2" id="KW-0808">Transferase</keyword>
<feature type="region of interest" description="Disordered" evidence="9">
    <location>
        <begin position="561"/>
        <end position="602"/>
    </location>
</feature>
<keyword evidence="6" id="KW-0067">ATP-binding</keyword>
<dbReference type="Gene3D" id="3.30.200.20">
    <property type="entry name" value="Phosphorylase Kinase, domain 1"/>
    <property type="match status" value="1"/>
</dbReference>
<keyword evidence="5 12" id="KW-0418">Kinase</keyword>
<keyword evidence="8 10" id="KW-0472">Membrane</keyword>
<evidence type="ECO:0000313" key="13">
    <source>
        <dbReference type="Proteomes" id="UP000237423"/>
    </source>
</evidence>
<evidence type="ECO:0000256" key="10">
    <source>
        <dbReference type="SAM" id="Phobius"/>
    </source>
</evidence>
<dbReference type="CDD" id="cd14014">
    <property type="entry name" value="STKc_PknB_like"/>
    <property type="match status" value="1"/>
</dbReference>
<evidence type="ECO:0000256" key="7">
    <source>
        <dbReference type="ARBA" id="ARBA00022989"/>
    </source>
</evidence>
<name>A0A2S5CNA2_9GAMM</name>
<dbReference type="GO" id="GO:0016020">
    <property type="term" value="C:membrane"/>
    <property type="evidence" value="ECO:0007669"/>
    <property type="project" value="UniProtKB-SubCell"/>
</dbReference>
<feature type="domain" description="Protein kinase" evidence="11">
    <location>
        <begin position="49"/>
        <end position="325"/>
    </location>
</feature>
<evidence type="ECO:0000256" key="4">
    <source>
        <dbReference type="ARBA" id="ARBA00022741"/>
    </source>
</evidence>
<dbReference type="SUPFAM" id="SSF56112">
    <property type="entry name" value="Protein kinase-like (PK-like)"/>
    <property type="match status" value="1"/>
</dbReference>
<dbReference type="AlphaFoldDB" id="A0A2S5CNA2"/>
<keyword evidence="7 10" id="KW-1133">Transmembrane helix</keyword>
<proteinExistence type="predicted"/>